<dbReference type="RefSeq" id="WP_073179345.1">
    <property type="nucleotide sequence ID" value="NZ_FQYI01000005.1"/>
</dbReference>
<keyword evidence="2" id="KW-1185">Reference proteome</keyword>
<dbReference type="Proteomes" id="UP000184335">
    <property type="component" value="Unassembled WGS sequence"/>
</dbReference>
<gene>
    <name evidence="1" type="ORF">SAMN05443429_10547</name>
</gene>
<name>A0A1M6EAV9_9FLAO</name>
<reference evidence="1 2" key="1">
    <citation type="submission" date="2016-11" db="EMBL/GenBank/DDBJ databases">
        <authorList>
            <person name="Jaros S."/>
            <person name="Januszkiewicz K."/>
            <person name="Wedrychowicz H."/>
        </authorList>
    </citation>
    <scope>NUCLEOTIDE SEQUENCE [LARGE SCALE GENOMIC DNA]</scope>
    <source>
        <strain evidence="1 2">DSM 25479</strain>
    </source>
</reference>
<sequence length="87" mass="10510">MKYTLVKRNKSTIAPDHRQFVTWMRRHDMQHFESNEAFMDTYAHRKATFEDIKLRHNSEEEFVEDLIAHGLLKIEETKKFGFFGNFS</sequence>
<proteinExistence type="predicted"/>
<evidence type="ECO:0000313" key="2">
    <source>
        <dbReference type="Proteomes" id="UP000184335"/>
    </source>
</evidence>
<organism evidence="1 2">
    <name type="scientific">Cruoricaptor ignavus</name>
    <dbReference type="NCBI Taxonomy" id="1118202"/>
    <lineage>
        <taxon>Bacteria</taxon>
        <taxon>Pseudomonadati</taxon>
        <taxon>Bacteroidota</taxon>
        <taxon>Flavobacteriia</taxon>
        <taxon>Flavobacteriales</taxon>
        <taxon>Weeksellaceae</taxon>
        <taxon>Cruoricaptor</taxon>
    </lineage>
</organism>
<dbReference type="AlphaFoldDB" id="A0A1M6EAV9"/>
<protein>
    <submittedName>
        <fullName evidence="1">Uncharacterized protein</fullName>
    </submittedName>
</protein>
<dbReference type="OrthoDB" id="1262188at2"/>
<evidence type="ECO:0000313" key="1">
    <source>
        <dbReference type="EMBL" id="SHI82647.1"/>
    </source>
</evidence>
<dbReference type="EMBL" id="FQYI01000005">
    <property type="protein sequence ID" value="SHI82647.1"/>
    <property type="molecule type" value="Genomic_DNA"/>
</dbReference>
<accession>A0A1M6EAV9</accession>